<gene>
    <name evidence="1" type="ORF">SGGMMB4_02471</name>
</gene>
<reference evidence="1 2" key="1">
    <citation type="submission" date="2015-05" db="EMBL/GenBank/DDBJ databases">
        <authorList>
            <person name="Goodhead I."/>
        </authorList>
    </citation>
    <scope>NUCLEOTIDE SEQUENCE [LARGE SCALE GENOMIC DNA]</scope>
    <source>
        <strain evidence="2">morsitans</strain>
    </source>
</reference>
<evidence type="ECO:0000313" key="2">
    <source>
        <dbReference type="Proteomes" id="UP000245838"/>
    </source>
</evidence>
<protein>
    <submittedName>
        <fullName evidence="1">Uncharacterized protein</fullName>
    </submittedName>
</protein>
<dbReference type="EMBL" id="LN854557">
    <property type="protein sequence ID" value="CRL45006.1"/>
    <property type="molecule type" value="Genomic_DNA"/>
</dbReference>
<sequence>MIKSVQYLRAIAALMVVMHHVVIKGRQYDIPSLSWFHIGY</sequence>
<accession>A0A193QIL2</accession>
<proteinExistence type="predicted"/>
<dbReference type="Proteomes" id="UP000245838">
    <property type="component" value="Chromosome sggmmb4_Chromosome"/>
</dbReference>
<dbReference type="AlphaFoldDB" id="A0A193QIL2"/>
<evidence type="ECO:0000313" key="1">
    <source>
        <dbReference type="EMBL" id="CRL45006.1"/>
    </source>
</evidence>
<organism evidence="1 2">
    <name type="scientific">Sodalis glossinidius (strain morsitans)</name>
    <dbReference type="NCBI Taxonomy" id="343509"/>
    <lineage>
        <taxon>Bacteria</taxon>
        <taxon>Pseudomonadati</taxon>
        <taxon>Pseudomonadota</taxon>
        <taxon>Gammaproteobacteria</taxon>
        <taxon>Enterobacterales</taxon>
        <taxon>Bruguierivoracaceae</taxon>
        <taxon>Sodalis</taxon>
    </lineage>
</organism>
<name>A0A193QIL2_SODGM</name>